<comment type="caution">
    <text evidence="2">The sequence shown here is derived from an EMBL/GenBank/DDBJ whole genome shotgun (WGS) entry which is preliminary data.</text>
</comment>
<name>A0A8E2W8V9_RHILI</name>
<organism evidence="2 3">
    <name type="scientific">Rhizobium loti</name>
    <name type="common">Mesorhizobium loti</name>
    <dbReference type="NCBI Taxonomy" id="381"/>
    <lineage>
        <taxon>Bacteria</taxon>
        <taxon>Pseudomonadati</taxon>
        <taxon>Pseudomonadota</taxon>
        <taxon>Alphaproteobacteria</taxon>
        <taxon>Hyphomicrobiales</taxon>
        <taxon>Phyllobacteriaceae</taxon>
        <taxon>Mesorhizobium</taxon>
    </lineage>
</organism>
<evidence type="ECO:0000256" key="1">
    <source>
        <dbReference type="SAM" id="MobiDB-lite"/>
    </source>
</evidence>
<proteinExistence type="predicted"/>
<gene>
    <name evidence="2" type="ORF">C8D77_11052</name>
</gene>
<reference evidence="2 3" key="1">
    <citation type="submission" date="2018-05" db="EMBL/GenBank/DDBJ databases">
        <title>Genomic Encyclopedia of Type Strains, Phase IV (KMG-IV): sequencing the most valuable type-strain genomes for metagenomic binning, comparative biology and taxonomic classification.</title>
        <authorList>
            <person name="Goeker M."/>
        </authorList>
    </citation>
    <scope>NUCLEOTIDE SEQUENCE [LARGE SCALE GENOMIC DNA]</scope>
    <source>
        <strain evidence="2 3">DSM 2626</strain>
    </source>
</reference>
<feature type="region of interest" description="Disordered" evidence="1">
    <location>
        <begin position="1"/>
        <end position="51"/>
    </location>
</feature>
<sequence length="51" mass="6026">MLTDAALKALKPKEKIYTRDRRRARRQQPEKDGDRRRSDRFNGLRRAASGI</sequence>
<dbReference type="AlphaFoldDB" id="A0A8E2W8V9"/>
<feature type="compositionally biased region" description="Basic and acidic residues" evidence="1">
    <location>
        <begin position="27"/>
        <end position="42"/>
    </location>
</feature>
<evidence type="ECO:0000313" key="3">
    <source>
        <dbReference type="Proteomes" id="UP000245631"/>
    </source>
</evidence>
<evidence type="ECO:0000313" key="2">
    <source>
        <dbReference type="EMBL" id="PWJ88585.1"/>
    </source>
</evidence>
<dbReference type="EMBL" id="QGGH01000010">
    <property type="protein sequence ID" value="PWJ88585.1"/>
    <property type="molecule type" value="Genomic_DNA"/>
</dbReference>
<accession>A0A8E2W8V9</accession>
<protein>
    <submittedName>
        <fullName evidence="2">Uncharacterized protein</fullName>
    </submittedName>
</protein>
<dbReference type="Proteomes" id="UP000245631">
    <property type="component" value="Unassembled WGS sequence"/>
</dbReference>